<sequence>MTSRIRSREIDTARDARDGDRWEPHVHDEHELLWASTDRITVITPEAVHLVPPGASVWIPAGVVHEVHVPPGNRMHCTWFAAARPPGGLTRTAVLVTPPLLAHVLNHVMTTSLAADERDRAESFALDVLAHSPEVAVDIPQPTTAWLTHVVAALVADPSDKRSIRQWAAECNVGLRTFSRHFQAETGMSFSRWRAELRHRTAMQLLASGAGVRGVAHAVGFDSVSSFTTAFRKQTGTTPAAFARHTELPTPVVMAD</sequence>
<dbReference type="PANTHER" id="PTHR11019:SF199">
    <property type="entry name" value="HTH-TYPE TRANSCRIPTIONAL REGULATOR NIMR"/>
    <property type="match status" value="1"/>
</dbReference>
<dbReference type="InterPro" id="IPR020449">
    <property type="entry name" value="Tscrpt_reg_AraC-type_HTH"/>
</dbReference>
<name>A0A2M9BWP4_9MICO</name>
<evidence type="ECO:0000256" key="7">
    <source>
        <dbReference type="SAM" id="MobiDB-lite"/>
    </source>
</evidence>
<dbReference type="Proteomes" id="UP000230161">
    <property type="component" value="Unassembled WGS sequence"/>
</dbReference>
<gene>
    <name evidence="9" type="ORF">CLV54_2174</name>
</gene>
<feature type="region of interest" description="Disordered" evidence="7">
    <location>
        <begin position="1"/>
        <end position="21"/>
    </location>
</feature>
<dbReference type="SUPFAM" id="SSF51182">
    <property type="entry name" value="RmlC-like cupins"/>
    <property type="match status" value="1"/>
</dbReference>
<dbReference type="FunFam" id="1.10.10.60:FF:000132">
    <property type="entry name" value="AraC family transcriptional regulator"/>
    <property type="match status" value="1"/>
</dbReference>
<dbReference type="GO" id="GO:0043565">
    <property type="term" value="F:sequence-specific DNA binding"/>
    <property type="evidence" value="ECO:0007669"/>
    <property type="project" value="InterPro"/>
</dbReference>
<evidence type="ECO:0000313" key="10">
    <source>
        <dbReference type="Proteomes" id="UP000230161"/>
    </source>
</evidence>
<evidence type="ECO:0000256" key="3">
    <source>
        <dbReference type="ARBA" id="ARBA00023125"/>
    </source>
</evidence>
<evidence type="ECO:0000256" key="5">
    <source>
        <dbReference type="ARBA" id="ARBA00074140"/>
    </source>
</evidence>
<keyword evidence="4" id="KW-0804">Transcription</keyword>
<evidence type="ECO:0000256" key="2">
    <source>
        <dbReference type="ARBA" id="ARBA00023015"/>
    </source>
</evidence>
<keyword evidence="10" id="KW-1185">Reference proteome</keyword>
<dbReference type="Pfam" id="PF12833">
    <property type="entry name" value="HTH_18"/>
    <property type="match status" value="1"/>
</dbReference>
<dbReference type="PRINTS" id="PR00032">
    <property type="entry name" value="HTHARAC"/>
</dbReference>
<dbReference type="InterPro" id="IPR018060">
    <property type="entry name" value="HTH_AraC"/>
</dbReference>
<accession>A0A2M9BWP4</accession>
<reference evidence="9 10" key="1">
    <citation type="submission" date="2017-11" db="EMBL/GenBank/DDBJ databases">
        <title>Genomic Encyclopedia of Archaeal and Bacterial Type Strains, Phase II (KMG-II): From Individual Species to Whole Genera.</title>
        <authorList>
            <person name="Goeker M."/>
        </authorList>
    </citation>
    <scope>NUCLEOTIDE SEQUENCE [LARGE SCALE GENOMIC DNA]</scope>
    <source>
        <strain evidence="9 10">DSM 25625</strain>
    </source>
</reference>
<evidence type="ECO:0000256" key="4">
    <source>
        <dbReference type="ARBA" id="ARBA00023163"/>
    </source>
</evidence>
<dbReference type="GO" id="GO:0003700">
    <property type="term" value="F:DNA-binding transcription factor activity"/>
    <property type="evidence" value="ECO:0007669"/>
    <property type="project" value="InterPro"/>
</dbReference>
<dbReference type="Gene3D" id="2.60.120.10">
    <property type="entry name" value="Jelly Rolls"/>
    <property type="match status" value="1"/>
</dbReference>
<dbReference type="AlphaFoldDB" id="A0A2M9BWP4"/>
<organism evidence="9 10">
    <name type="scientific">Compostimonas suwonensis</name>
    <dbReference type="NCBI Taxonomy" id="1048394"/>
    <lineage>
        <taxon>Bacteria</taxon>
        <taxon>Bacillati</taxon>
        <taxon>Actinomycetota</taxon>
        <taxon>Actinomycetes</taxon>
        <taxon>Micrococcales</taxon>
        <taxon>Microbacteriaceae</taxon>
        <taxon>Compostimonas</taxon>
    </lineage>
</organism>
<evidence type="ECO:0000313" key="9">
    <source>
        <dbReference type="EMBL" id="PJJ62373.1"/>
    </source>
</evidence>
<dbReference type="RefSeq" id="WP_100344940.1">
    <property type="nucleotide sequence ID" value="NZ_PGFB01000003.1"/>
</dbReference>
<evidence type="ECO:0000256" key="6">
    <source>
        <dbReference type="ARBA" id="ARBA00079449"/>
    </source>
</evidence>
<proteinExistence type="predicted"/>
<evidence type="ECO:0000259" key="8">
    <source>
        <dbReference type="PROSITE" id="PS01124"/>
    </source>
</evidence>
<evidence type="ECO:0000256" key="1">
    <source>
        <dbReference type="ARBA" id="ARBA00022491"/>
    </source>
</evidence>
<dbReference type="InterPro" id="IPR014710">
    <property type="entry name" value="RmlC-like_jellyroll"/>
</dbReference>
<dbReference type="InterPro" id="IPR009057">
    <property type="entry name" value="Homeodomain-like_sf"/>
</dbReference>
<protein>
    <recommendedName>
        <fullName evidence="5">HTH-type transcriptional regulator RipA</fullName>
    </recommendedName>
    <alternativeName>
        <fullName evidence="6">Repressor of iron proteins A</fullName>
    </alternativeName>
</protein>
<dbReference type="SUPFAM" id="SSF46689">
    <property type="entry name" value="Homeodomain-like"/>
    <property type="match status" value="1"/>
</dbReference>
<dbReference type="InterPro" id="IPR011051">
    <property type="entry name" value="RmlC_Cupin_sf"/>
</dbReference>
<dbReference type="Gene3D" id="1.10.10.60">
    <property type="entry name" value="Homeodomain-like"/>
    <property type="match status" value="2"/>
</dbReference>
<dbReference type="EMBL" id="PGFB01000003">
    <property type="protein sequence ID" value="PJJ62373.1"/>
    <property type="molecule type" value="Genomic_DNA"/>
</dbReference>
<dbReference type="OrthoDB" id="2039152at2"/>
<feature type="domain" description="HTH araC/xylS-type" evidence="8">
    <location>
        <begin position="148"/>
        <end position="245"/>
    </location>
</feature>
<keyword evidence="1" id="KW-0678">Repressor</keyword>
<comment type="caution">
    <text evidence="9">The sequence shown here is derived from an EMBL/GenBank/DDBJ whole genome shotgun (WGS) entry which is preliminary data.</text>
</comment>
<keyword evidence="3 9" id="KW-0238">DNA-binding</keyword>
<dbReference type="SMART" id="SM00342">
    <property type="entry name" value="HTH_ARAC"/>
    <property type="match status" value="1"/>
</dbReference>
<dbReference type="PROSITE" id="PS01124">
    <property type="entry name" value="HTH_ARAC_FAMILY_2"/>
    <property type="match status" value="1"/>
</dbReference>
<dbReference type="PANTHER" id="PTHR11019">
    <property type="entry name" value="HTH-TYPE TRANSCRIPTIONAL REGULATOR NIMR"/>
    <property type="match status" value="1"/>
</dbReference>
<keyword evidence="2" id="KW-0805">Transcription regulation</keyword>